<proteinExistence type="predicted"/>
<evidence type="ECO:0000256" key="1">
    <source>
        <dbReference type="SAM" id="MobiDB-lite"/>
    </source>
</evidence>
<evidence type="ECO:0000313" key="3">
    <source>
        <dbReference type="EMBL" id="NFI20631.1"/>
    </source>
</evidence>
<protein>
    <recommendedName>
        <fullName evidence="5">Lipoprotein</fullName>
    </recommendedName>
</protein>
<evidence type="ECO:0000256" key="2">
    <source>
        <dbReference type="SAM" id="SignalP"/>
    </source>
</evidence>
<dbReference type="EMBL" id="SWRJ01000001">
    <property type="protein sequence ID" value="NFI20631.1"/>
    <property type="molecule type" value="Genomic_DNA"/>
</dbReference>
<dbReference type="AlphaFoldDB" id="A0AA44BR15"/>
<feature type="chain" id="PRO_5041284056" description="Lipoprotein" evidence="2">
    <location>
        <begin position="22"/>
        <end position="56"/>
    </location>
</feature>
<feature type="compositionally biased region" description="Basic and acidic residues" evidence="1">
    <location>
        <begin position="35"/>
        <end position="46"/>
    </location>
</feature>
<evidence type="ECO:0000313" key="4">
    <source>
        <dbReference type="Proteomes" id="UP000482543"/>
    </source>
</evidence>
<keyword evidence="2" id="KW-0732">Signal</keyword>
<feature type="signal peptide" evidence="2">
    <location>
        <begin position="1"/>
        <end position="21"/>
    </location>
</feature>
<sequence length="56" mass="6392">MAKKHKKKTLFRILLSTLAIGSIFLASNSKENCCKNKDNDEHKESSMDNEYDQCNA</sequence>
<feature type="region of interest" description="Disordered" evidence="1">
    <location>
        <begin position="35"/>
        <end position="56"/>
    </location>
</feature>
<accession>A0AA44BR15</accession>
<dbReference type="Proteomes" id="UP000482543">
    <property type="component" value="Unassembled WGS sequence"/>
</dbReference>
<feature type="compositionally biased region" description="Acidic residues" evidence="1">
    <location>
        <begin position="47"/>
        <end position="56"/>
    </location>
</feature>
<name>A0AA44BR15_CLOBO</name>
<organism evidence="3 4">
    <name type="scientific">Clostridium botulinum</name>
    <dbReference type="NCBI Taxonomy" id="1491"/>
    <lineage>
        <taxon>Bacteria</taxon>
        <taxon>Bacillati</taxon>
        <taxon>Bacillota</taxon>
        <taxon>Clostridia</taxon>
        <taxon>Eubacteriales</taxon>
        <taxon>Clostridiaceae</taxon>
        <taxon>Clostridium</taxon>
    </lineage>
</organism>
<comment type="caution">
    <text evidence="3">The sequence shown here is derived from an EMBL/GenBank/DDBJ whole genome shotgun (WGS) entry which is preliminary data.</text>
</comment>
<reference evidence="3 4" key="1">
    <citation type="submission" date="2019-04" db="EMBL/GenBank/DDBJ databases">
        <title>Genome sequencing of Clostridium botulinum Groups I-IV and Clostridium butyricum.</title>
        <authorList>
            <person name="Brunt J."/>
            <person name="Van Vliet A.H.M."/>
            <person name="Stringer S.C."/>
            <person name="Carter A.T."/>
            <person name="Peck M.W."/>
        </authorList>
    </citation>
    <scope>NUCLEOTIDE SEQUENCE [LARGE SCALE GENOMIC DNA]</scope>
    <source>
        <strain evidence="3 4">IFR 15/034</strain>
    </source>
</reference>
<gene>
    <name evidence="3" type="ORF">FC964_04400</name>
</gene>
<evidence type="ECO:0008006" key="5">
    <source>
        <dbReference type="Google" id="ProtNLM"/>
    </source>
</evidence>